<evidence type="ECO:0000256" key="1">
    <source>
        <dbReference type="ARBA" id="ARBA00006484"/>
    </source>
</evidence>
<dbReference type="FunFam" id="3.40.50.720:FF:000084">
    <property type="entry name" value="Short-chain dehydrogenase reductase"/>
    <property type="match status" value="1"/>
</dbReference>
<sequence length="247" mass="26080">MGSLSGKVAIITGSSRGIGRALAERLGRDGAKVVVTYAGNRDKAEEVVSVIKANGSDAIALQLDLSKLDDIRSLFQNTISQFGTLNILVISGGAPRLVKPLAETTEEEFDSIFTFNAKGNFFALQEAAKHMADGGRIVTFSTPYTVQPQPNLSVIAGSKAAIEAFTFALARELGNRGITVNAIMPGPTTTESFGSMVSLEEQTQLKLIAPLQRLAEPEDIANAVAFLVSDDARYITGHTLHATGGLA</sequence>
<name>A0A6N8G0Y9_9CHRO</name>
<evidence type="ECO:0000313" key="3">
    <source>
        <dbReference type="EMBL" id="MUL38562.1"/>
    </source>
</evidence>
<evidence type="ECO:0000313" key="4">
    <source>
        <dbReference type="Proteomes" id="UP000441797"/>
    </source>
</evidence>
<comment type="similarity">
    <text evidence="1">Belongs to the short-chain dehydrogenases/reductases (SDR) family.</text>
</comment>
<dbReference type="PRINTS" id="PR00081">
    <property type="entry name" value="GDHRDH"/>
</dbReference>
<gene>
    <name evidence="3" type="ORF">BWI75_20095</name>
</gene>
<dbReference type="InterPro" id="IPR002347">
    <property type="entry name" value="SDR_fam"/>
</dbReference>
<dbReference type="PANTHER" id="PTHR48107">
    <property type="entry name" value="NADPH-DEPENDENT ALDEHYDE REDUCTASE-LIKE PROTEIN, CHLOROPLASTIC-RELATED"/>
    <property type="match status" value="1"/>
</dbReference>
<dbReference type="RefSeq" id="WP_105220615.1">
    <property type="nucleotide sequence ID" value="NZ_CAWNSU010000065.1"/>
</dbReference>
<dbReference type="Pfam" id="PF13561">
    <property type="entry name" value="adh_short_C2"/>
    <property type="match status" value="1"/>
</dbReference>
<evidence type="ECO:0000256" key="2">
    <source>
        <dbReference type="ARBA" id="ARBA00023002"/>
    </source>
</evidence>
<keyword evidence="4" id="KW-1185">Reference proteome</keyword>
<dbReference type="GO" id="GO:0016614">
    <property type="term" value="F:oxidoreductase activity, acting on CH-OH group of donors"/>
    <property type="evidence" value="ECO:0007669"/>
    <property type="project" value="UniProtKB-ARBA"/>
</dbReference>
<proteinExistence type="inferred from homology"/>
<dbReference type="SUPFAM" id="SSF51735">
    <property type="entry name" value="NAD(P)-binding Rossmann-fold domains"/>
    <property type="match status" value="1"/>
</dbReference>
<dbReference type="EMBL" id="NAPY01000042">
    <property type="protein sequence ID" value="MUL38562.1"/>
    <property type="molecule type" value="Genomic_DNA"/>
</dbReference>
<dbReference type="Proteomes" id="UP000441797">
    <property type="component" value="Unassembled WGS sequence"/>
</dbReference>
<protein>
    <submittedName>
        <fullName evidence="3">3-ketoacyl-ACP reductase</fullName>
    </submittedName>
</protein>
<reference evidence="3 4" key="1">
    <citation type="journal article" date="2019" name="Front. Microbiol.">
        <title>Genomic Features for Desiccation Tolerance and Sugar Biosynthesis in the Extremophile Gloeocapsopsis sp. UTEX B3054.</title>
        <authorList>
            <person name="Urrejola C."/>
            <person name="Alcorta J."/>
            <person name="Salas L."/>
            <person name="Vasquez M."/>
            <person name="Polz M.F."/>
            <person name="Vicuna R."/>
            <person name="Diez B."/>
        </authorList>
    </citation>
    <scope>NUCLEOTIDE SEQUENCE [LARGE SCALE GENOMIC DNA]</scope>
    <source>
        <strain evidence="3 4">1H9</strain>
    </source>
</reference>
<accession>A0A6N8G0Y9</accession>
<keyword evidence="2" id="KW-0560">Oxidoreductase</keyword>
<organism evidence="3 4">
    <name type="scientific">Gloeocapsopsis dulcis AAB1 = 1H9</name>
    <dbReference type="NCBI Taxonomy" id="1433147"/>
    <lineage>
        <taxon>Bacteria</taxon>
        <taxon>Bacillati</taxon>
        <taxon>Cyanobacteriota</taxon>
        <taxon>Cyanophyceae</taxon>
        <taxon>Oscillatoriophycideae</taxon>
        <taxon>Chroococcales</taxon>
        <taxon>Chroococcaceae</taxon>
        <taxon>Gloeocapsopsis</taxon>
        <taxon>Gloeocapsopsis dulcis</taxon>
    </lineage>
</organism>
<dbReference type="OrthoDB" id="9785520at2"/>
<dbReference type="PANTHER" id="PTHR48107:SF7">
    <property type="entry name" value="RE15974P"/>
    <property type="match status" value="1"/>
</dbReference>
<dbReference type="Gene3D" id="3.40.50.720">
    <property type="entry name" value="NAD(P)-binding Rossmann-like Domain"/>
    <property type="match status" value="1"/>
</dbReference>
<dbReference type="AlphaFoldDB" id="A0A6N8G0Y9"/>
<comment type="caution">
    <text evidence="3">The sequence shown here is derived from an EMBL/GenBank/DDBJ whole genome shotgun (WGS) entry which is preliminary data.</text>
</comment>
<dbReference type="InterPro" id="IPR036291">
    <property type="entry name" value="NAD(P)-bd_dom_sf"/>
</dbReference>